<dbReference type="Proteomes" id="UP000094969">
    <property type="component" value="Chromosome"/>
</dbReference>
<dbReference type="Pfam" id="PF10098">
    <property type="entry name" value="DUF2336"/>
    <property type="match status" value="1"/>
</dbReference>
<name>A0A1D7U3E9_9HYPH</name>
<dbReference type="KEGG" id="bvv:BHK69_16790"/>
<dbReference type="OrthoDB" id="7888976at2"/>
<evidence type="ECO:0000313" key="1">
    <source>
        <dbReference type="EMBL" id="AOO81885.1"/>
    </source>
</evidence>
<reference evidence="1 2" key="1">
    <citation type="journal article" date="2015" name="Antonie Van Leeuwenhoek">
        <title>Bosea vaviloviae sp. nov., a new species of slow-growing rhizobia isolated from nodules of the relict species Vavilovia formosa (Stev.) Fed.</title>
        <authorList>
            <person name="Safronova V.I."/>
            <person name="Kuznetsova I.G."/>
            <person name="Sazanova A.L."/>
            <person name="Kimeklis A.K."/>
            <person name="Belimov A.A."/>
            <person name="Andronov E.E."/>
            <person name="Pinaev A.G."/>
            <person name="Chizhevskaya E.P."/>
            <person name="Pukhaev A.R."/>
            <person name="Popov K.P."/>
            <person name="Willems A."/>
            <person name="Tikhonovich I.A."/>
        </authorList>
    </citation>
    <scope>NUCLEOTIDE SEQUENCE [LARGE SCALE GENOMIC DNA]</scope>
    <source>
        <strain evidence="1 2">Vaf18</strain>
    </source>
</reference>
<dbReference type="RefSeq" id="WP_069691095.1">
    <property type="nucleotide sequence ID" value="NZ_CP017147.1"/>
</dbReference>
<gene>
    <name evidence="1" type="ORF">BHK69_16790</name>
</gene>
<sequence>MLRFLTQMPADMSSDSRRQLLNAVTDLFLLDDEPTEIAKEHYGQIALHTLPRLEGDGRKHYAEQVAEMESLPREVATSLAGDPDSEVARLVLKLSPVLTDADLAAIAVSQSQRHLAAIAERGRLSESVTDILVERGDRTVLETVSGNEGANLSDKGFERLIERGAGDAGIGLALSTRSNLSPSRASRVMRIVEELSDENGLWSKPNDEAVTLARQARQHRMEVKLLLVDLAAEKRALDDVVIMLAEEDRAYHLAQVFAQVGEISIEQSLRILMQRDVSGIAVLCRALNLGAPAFEAILTLRALRLIFARKAAEDDLKSYMKLDSATAERTLRFLKLRLKLA</sequence>
<proteinExistence type="predicted"/>
<evidence type="ECO:0008006" key="3">
    <source>
        <dbReference type="Google" id="ProtNLM"/>
    </source>
</evidence>
<dbReference type="InterPro" id="IPR019285">
    <property type="entry name" value="DUF2336"/>
</dbReference>
<evidence type="ECO:0000313" key="2">
    <source>
        <dbReference type="Proteomes" id="UP000094969"/>
    </source>
</evidence>
<dbReference type="EMBL" id="CP017147">
    <property type="protein sequence ID" value="AOO81885.1"/>
    <property type="molecule type" value="Genomic_DNA"/>
</dbReference>
<keyword evidence="2" id="KW-1185">Reference proteome</keyword>
<dbReference type="STRING" id="1526658.BHK69_16790"/>
<dbReference type="AlphaFoldDB" id="A0A1D7U3E9"/>
<organism evidence="1 2">
    <name type="scientific">Bosea vaviloviae</name>
    <dbReference type="NCBI Taxonomy" id="1526658"/>
    <lineage>
        <taxon>Bacteria</taxon>
        <taxon>Pseudomonadati</taxon>
        <taxon>Pseudomonadota</taxon>
        <taxon>Alphaproteobacteria</taxon>
        <taxon>Hyphomicrobiales</taxon>
        <taxon>Boseaceae</taxon>
        <taxon>Bosea</taxon>
    </lineage>
</organism>
<accession>A0A1D7U3E9</accession>
<protein>
    <recommendedName>
        <fullName evidence="3">DUF2336 domain-containing protein</fullName>
    </recommendedName>
</protein>